<dbReference type="Pfam" id="PF25000">
    <property type="entry name" value="DUF7779"/>
    <property type="match status" value="1"/>
</dbReference>
<accession>A0A9X2N6H4</accession>
<evidence type="ECO:0000259" key="2">
    <source>
        <dbReference type="Pfam" id="PF25000"/>
    </source>
</evidence>
<dbReference type="InterPro" id="IPR002182">
    <property type="entry name" value="NB-ARC"/>
</dbReference>
<dbReference type="Pfam" id="PF00931">
    <property type="entry name" value="NB-ARC"/>
    <property type="match status" value="1"/>
</dbReference>
<dbReference type="EMBL" id="JAMXQV010000001">
    <property type="protein sequence ID" value="MCR6481682.1"/>
    <property type="molecule type" value="Genomic_DNA"/>
</dbReference>
<dbReference type="InterPro" id="IPR011990">
    <property type="entry name" value="TPR-like_helical_dom_sf"/>
</dbReference>
<dbReference type="InterPro" id="IPR053137">
    <property type="entry name" value="NLR-like"/>
</dbReference>
<gene>
    <name evidence="3" type="primary">fxsT</name>
    <name evidence="3" type="ORF">M8542_02520</name>
</gene>
<dbReference type="AlphaFoldDB" id="A0A9X2N6H4"/>
<dbReference type="GO" id="GO:0043531">
    <property type="term" value="F:ADP binding"/>
    <property type="evidence" value="ECO:0007669"/>
    <property type="project" value="InterPro"/>
</dbReference>
<dbReference type="NCBIfam" id="NF040586">
    <property type="entry name" value="FxSxx_TPR"/>
    <property type="match status" value="1"/>
</dbReference>
<dbReference type="PANTHER" id="PTHR46082">
    <property type="entry name" value="ATP/GTP-BINDING PROTEIN-RELATED"/>
    <property type="match status" value="1"/>
</dbReference>
<dbReference type="SUPFAM" id="SSF48452">
    <property type="entry name" value="TPR-like"/>
    <property type="match status" value="3"/>
</dbReference>
<reference evidence="3" key="1">
    <citation type="submission" date="2022-06" db="EMBL/GenBank/DDBJ databases">
        <title>Amycolatopsis iheyaensis sp. nov., a new species of the genus Amycolatopsis isolated from soil in Iheya island, Japan.</title>
        <authorList>
            <person name="Ngamcharungchit C."/>
            <person name="Kanto H."/>
            <person name="Take A."/>
            <person name="Intra B."/>
            <person name="Matsumoto A."/>
            <person name="Panbangred W."/>
            <person name="Inahashi Y."/>
        </authorList>
    </citation>
    <scope>NUCLEOTIDE SEQUENCE</scope>
    <source>
        <strain evidence="3">OK19-0408</strain>
    </source>
</reference>
<dbReference type="Proteomes" id="UP001144096">
    <property type="component" value="Unassembled WGS sequence"/>
</dbReference>
<proteinExistence type="predicted"/>
<dbReference type="PANTHER" id="PTHR46082:SF6">
    <property type="entry name" value="AAA+ ATPASE DOMAIN-CONTAINING PROTEIN-RELATED"/>
    <property type="match status" value="1"/>
</dbReference>
<dbReference type="Pfam" id="PF13374">
    <property type="entry name" value="TPR_10"/>
    <property type="match status" value="2"/>
</dbReference>
<comment type="caution">
    <text evidence="3">The sequence shown here is derived from an EMBL/GenBank/DDBJ whole genome shotgun (WGS) entry which is preliminary data.</text>
</comment>
<feature type="domain" description="DUF7779" evidence="2">
    <location>
        <begin position="253"/>
        <end position="342"/>
    </location>
</feature>
<protein>
    <submittedName>
        <fullName evidence="3">FxSxx-COOH system tetratricopeptide repeat protein</fullName>
    </submittedName>
</protein>
<dbReference type="RefSeq" id="WP_257918309.1">
    <property type="nucleotide sequence ID" value="NZ_JAMXQV010000001.1"/>
</dbReference>
<evidence type="ECO:0000313" key="4">
    <source>
        <dbReference type="Proteomes" id="UP001144096"/>
    </source>
</evidence>
<name>A0A9X2N6H4_9PSEU</name>
<dbReference type="Gene3D" id="1.25.40.10">
    <property type="entry name" value="Tetratricopeptide repeat domain"/>
    <property type="match status" value="3"/>
</dbReference>
<evidence type="ECO:0000259" key="1">
    <source>
        <dbReference type="Pfam" id="PF00931"/>
    </source>
</evidence>
<dbReference type="Gene3D" id="3.40.50.300">
    <property type="entry name" value="P-loop containing nucleotide triphosphate hydrolases"/>
    <property type="match status" value="1"/>
</dbReference>
<organism evidence="3 4">
    <name type="scientific">Amycolatopsis iheyensis</name>
    <dbReference type="NCBI Taxonomy" id="2945988"/>
    <lineage>
        <taxon>Bacteria</taxon>
        <taxon>Bacillati</taxon>
        <taxon>Actinomycetota</taxon>
        <taxon>Actinomycetes</taxon>
        <taxon>Pseudonocardiales</taxon>
        <taxon>Pseudonocardiaceae</taxon>
        <taxon>Amycolatopsis</taxon>
    </lineage>
</organism>
<sequence length="830" mass="92583">MPEDRHVDAPPVWGAVPPRNPNFTGRFDVLARLSEYLAPGATALHGMGGIGKTQLAVEHIYRHLADYDIVWWIRAVHQSEIRASLTELAQRLSLSGADEAITAVPAALEALRVGRPYRRWLLVFDSAEDPDLVRPFFPASNVGEILVTSRNPGWAGVARPLEVGVFAREESTLLLSRRGPKLTEEDADRIAEKLGDLPLAIEQAAAWLAEIGMPAAEYLRLFDKRVVEFLESATPLDYEVAVAAAWNVSFDALASADPAAHQLLQLCAFFAPKPIARGLLIGARGVLVAPELDAALKDPLRLGRAIRAINRFGLAKIDHGNDTLLLHRLVRLMLRNRMSEPRRRELRHGVHVLLAYRDPNDPTAPRHWPSYLEVLPHVYAAELVECADQWVRNLVVNMAEFLHHWGDHQGALDLAEHAVHSWEQDRQERDEYSPPELRMSERLAGYLWSVGRYADAAITSERTLTRYSEVLGPDDEETLHARLTKVKILVAEGDFKASRGLAEELHRKAQELLGQDDPITLAVAHECVNALLLTGEYDRARDLADETYTRRGEVLGSDNAATIATQVLLVVAQRELGDYPWARIEQENIARRIEQIRGSDSAGTLLCYHHLAVATRKDGDHERARELSVDAMRRLRTRYGDRHPLSLACALGHSIDLRHSRQFDKARALGEDVFDHYDDSLGETHPHTLAAAVDLGVTLRLSGDPASALRLDERSLERFRAHLGPDHPHTIVCAIDVASDLFALGRVEEAAARDEEALERARRVLGPDHPTTLAVQLNRCLDLRALGQDADRLYEDVLMRYRLMLGDTHPATAQAAREVRADCDIDPLPL</sequence>
<dbReference type="Pfam" id="PF13424">
    <property type="entry name" value="TPR_12"/>
    <property type="match status" value="1"/>
</dbReference>
<feature type="domain" description="NB-ARC" evidence="1">
    <location>
        <begin position="29"/>
        <end position="176"/>
    </location>
</feature>
<dbReference type="InterPro" id="IPR056681">
    <property type="entry name" value="DUF7779"/>
</dbReference>
<keyword evidence="4" id="KW-1185">Reference proteome</keyword>
<dbReference type="InterPro" id="IPR027417">
    <property type="entry name" value="P-loop_NTPase"/>
</dbReference>
<dbReference type="SUPFAM" id="SSF52540">
    <property type="entry name" value="P-loop containing nucleoside triphosphate hydrolases"/>
    <property type="match status" value="1"/>
</dbReference>
<evidence type="ECO:0000313" key="3">
    <source>
        <dbReference type="EMBL" id="MCR6481682.1"/>
    </source>
</evidence>